<dbReference type="RefSeq" id="WP_044187877.1">
    <property type="nucleotide sequence ID" value="NZ_JMCB01000005.1"/>
</dbReference>
<accession>A0A085WN53</accession>
<dbReference type="Proteomes" id="UP000028725">
    <property type="component" value="Unassembled WGS sequence"/>
</dbReference>
<dbReference type="AlphaFoldDB" id="A0A085WN53"/>
<keyword evidence="1" id="KW-0812">Transmembrane</keyword>
<evidence type="ECO:0000313" key="2">
    <source>
        <dbReference type="EMBL" id="KFE69116.1"/>
    </source>
</evidence>
<keyword evidence="1" id="KW-1133">Transmembrane helix</keyword>
<sequence length="82" mass="9414">MDGQAALIFVGVVVGVVVLGLLLRGTEAQRLRRAWFRNTPLPRAQAEESLARHLMANKERFPGRTEAWYLKKILSDLKRDRR</sequence>
<keyword evidence="1" id="KW-0472">Membrane</keyword>
<dbReference type="EMBL" id="JMCB01000005">
    <property type="protein sequence ID" value="KFE69116.1"/>
    <property type="molecule type" value="Genomic_DNA"/>
</dbReference>
<proteinExistence type="predicted"/>
<comment type="caution">
    <text evidence="2">The sequence shown here is derived from an EMBL/GenBank/DDBJ whole genome shotgun (WGS) entry which is preliminary data.</text>
</comment>
<organism evidence="2 3">
    <name type="scientific">Hyalangium minutum</name>
    <dbReference type="NCBI Taxonomy" id="394096"/>
    <lineage>
        <taxon>Bacteria</taxon>
        <taxon>Pseudomonadati</taxon>
        <taxon>Myxococcota</taxon>
        <taxon>Myxococcia</taxon>
        <taxon>Myxococcales</taxon>
        <taxon>Cystobacterineae</taxon>
        <taxon>Archangiaceae</taxon>
        <taxon>Hyalangium</taxon>
    </lineage>
</organism>
<protein>
    <submittedName>
        <fullName evidence="2">Uncharacterized protein</fullName>
    </submittedName>
</protein>
<feature type="transmembrane region" description="Helical" evidence="1">
    <location>
        <begin position="6"/>
        <end position="23"/>
    </location>
</feature>
<evidence type="ECO:0000313" key="3">
    <source>
        <dbReference type="Proteomes" id="UP000028725"/>
    </source>
</evidence>
<evidence type="ECO:0000256" key="1">
    <source>
        <dbReference type="SAM" id="Phobius"/>
    </source>
</evidence>
<keyword evidence="3" id="KW-1185">Reference proteome</keyword>
<name>A0A085WN53_9BACT</name>
<dbReference type="STRING" id="394096.DB31_7018"/>
<gene>
    <name evidence="2" type="ORF">DB31_7018</name>
</gene>
<reference evidence="2 3" key="1">
    <citation type="submission" date="2014-04" db="EMBL/GenBank/DDBJ databases">
        <title>Genome assembly of Hyalangium minutum DSM 14724.</title>
        <authorList>
            <person name="Sharma G."/>
            <person name="Subramanian S."/>
        </authorList>
    </citation>
    <scope>NUCLEOTIDE SEQUENCE [LARGE SCALE GENOMIC DNA]</scope>
    <source>
        <strain evidence="2 3">DSM 14724</strain>
    </source>
</reference>
<dbReference type="OrthoDB" id="5521818at2"/>